<proteinExistence type="predicted"/>
<keyword evidence="2" id="KW-1185">Reference proteome</keyword>
<dbReference type="Proteomes" id="UP000827976">
    <property type="component" value="Chromosome 11"/>
</dbReference>
<reference evidence="2" key="1">
    <citation type="journal article" date="2022" name="Nat. Commun.">
        <title>Chromosome evolution and the genetic basis of agronomically important traits in greater yam.</title>
        <authorList>
            <person name="Bredeson J.V."/>
            <person name="Lyons J.B."/>
            <person name="Oniyinde I.O."/>
            <person name="Okereke N.R."/>
            <person name="Kolade O."/>
            <person name="Nnabue I."/>
            <person name="Nwadili C.O."/>
            <person name="Hribova E."/>
            <person name="Parker M."/>
            <person name="Nwogha J."/>
            <person name="Shu S."/>
            <person name="Carlson J."/>
            <person name="Kariba R."/>
            <person name="Muthemba S."/>
            <person name="Knop K."/>
            <person name="Barton G.J."/>
            <person name="Sherwood A.V."/>
            <person name="Lopez-Montes A."/>
            <person name="Asiedu R."/>
            <person name="Jamnadass R."/>
            <person name="Muchugi A."/>
            <person name="Goodstein D."/>
            <person name="Egesi C.N."/>
            <person name="Featherston J."/>
            <person name="Asfaw A."/>
            <person name="Simpson G.G."/>
            <person name="Dolezel J."/>
            <person name="Hendre P.S."/>
            <person name="Van Deynze A."/>
            <person name="Kumar P.L."/>
            <person name="Obidiegwu J.E."/>
            <person name="Bhattacharjee R."/>
            <person name="Rokhsar D.S."/>
        </authorList>
    </citation>
    <scope>NUCLEOTIDE SEQUENCE [LARGE SCALE GENOMIC DNA]</scope>
    <source>
        <strain evidence="2">cv. TDa95/00328</strain>
    </source>
</reference>
<organism evidence="1 2">
    <name type="scientific">Dioscorea alata</name>
    <name type="common">Purple yam</name>
    <dbReference type="NCBI Taxonomy" id="55571"/>
    <lineage>
        <taxon>Eukaryota</taxon>
        <taxon>Viridiplantae</taxon>
        <taxon>Streptophyta</taxon>
        <taxon>Embryophyta</taxon>
        <taxon>Tracheophyta</taxon>
        <taxon>Spermatophyta</taxon>
        <taxon>Magnoliopsida</taxon>
        <taxon>Liliopsida</taxon>
        <taxon>Dioscoreales</taxon>
        <taxon>Dioscoreaceae</taxon>
        <taxon>Dioscorea</taxon>
    </lineage>
</organism>
<dbReference type="EMBL" id="CM037021">
    <property type="protein sequence ID" value="KAH7668545.1"/>
    <property type="molecule type" value="Genomic_DNA"/>
</dbReference>
<accession>A0ACB7V513</accession>
<comment type="caution">
    <text evidence="1">The sequence shown here is derived from an EMBL/GenBank/DDBJ whole genome shotgun (WGS) entry which is preliminary data.</text>
</comment>
<evidence type="ECO:0000313" key="1">
    <source>
        <dbReference type="EMBL" id="KAH7668545.1"/>
    </source>
</evidence>
<name>A0ACB7V513_DIOAL</name>
<gene>
    <name evidence="1" type="ORF">IHE45_11G017500</name>
</gene>
<sequence>MDNIKGIFTDIFIVGTDTTSTTVEWTLAEMMNKPETIRKAQEELESVVGKEEMVDETHLPKLHYLEALVKESLRLHPPGPLLIPRYPTATSSIGGFIILKGTKVFINAWAIHRNPTVWENPSEFIPERFLTGTNRCDYCGSNNFNFIPFGFGRRICVGIPLAEKMNKYILATMLHSFEWRLPENTKLDLVEKFGFVLKKEKPLLAITTARPSCAKLYK</sequence>
<evidence type="ECO:0000313" key="2">
    <source>
        <dbReference type="Proteomes" id="UP000827976"/>
    </source>
</evidence>
<protein>
    <submittedName>
        <fullName evidence="1">Cytochrome P450 E-class group I protein</fullName>
    </submittedName>
</protein>